<feature type="region of interest" description="Disordered" evidence="1">
    <location>
        <begin position="1849"/>
        <end position="1871"/>
    </location>
</feature>
<feature type="compositionally biased region" description="Basic and acidic residues" evidence="1">
    <location>
        <begin position="2113"/>
        <end position="2130"/>
    </location>
</feature>
<feature type="region of interest" description="Disordered" evidence="1">
    <location>
        <begin position="2621"/>
        <end position="2648"/>
    </location>
</feature>
<feature type="compositionally biased region" description="Low complexity" evidence="1">
    <location>
        <begin position="1709"/>
        <end position="1720"/>
    </location>
</feature>
<feature type="compositionally biased region" description="Low complexity" evidence="1">
    <location>
        <begin position="2000"/>
        <end position="2012"/>
    </location>
</feature>
<feature type="compositionally biased region" description="Polar residues" evidence="1">
    <location>
        <begin position="1570"/>
        <end position="1593"/>
    </location>
</feature>
<evidence type="ECO:0000313" key="2">
    <source>
        <dbReference type="EMBL" id="CEM54737.1"/>
    </source>
</evidence>
<feature type="region of interest" description="Disordered" evidence="1">
    <location>
        <begin position="757"/>
        <end position="826"/>
    </location>
</feature>
<feature type="region of interest" description="Disordered" evidence="1">
    <location>
        <begin position="970"/>
        <end position="990"/>
    </location>
</feature>
<protein>
    <submittedName>
        <fullName evidence="2">Uncharacterized protein</fullName>
    </submittedName>
</protein>
<feature type="region of interest" description="Disordered" evidence="1">
    <location>
        <begin position="1046"/>
        <end position="1070"/>
    </location>
</feature>
<feature type="compositionally biased region" description="Basic residues" evidence="1">
    <location>
        <begin position="2029"/>
        <end position="2043"/>
    </location>
</feature>
<feature type="compositionally biased region" description="Basic and acidic residues" evidence="1">
    <location>
        <begin position="976"/>
        <end position="987"/>
    </location>
</feature>
<feature type="compositionally biased region" description="Basic residues" evidence="1">
    <location>
        <begin position="1902"/>
        <end position="1914"/>
    </location>
</feature>
<dbReference type="EMBL" id="CDMZ01005812">
    <property type="protein sequence ID" value="CEM54737.1"/>
    <property type="molecule type" value="Genomic_DNA"/>
</dbReference>
<feature type="compositionally biased region" description="Basic and acidic residues" evidence="1">
    <location>
        <begin position="803"/>
        <end position="826"/>
    </location>
</feature>
<feature type="compositionally biased region" description="Basic and acidic residues" evidence="1">
    <location>
        <begin position="616"/>
        <end position="638"/>
    </location>
</feature>
<feature type="compositionally biased region" description="Basic residues" evidence="1">
    <location>
        <begin position="1944"/>
        <end position="1956"/>
    </location>
</feature>
<feature type="compositionally biased region" description="Low complexity" evidence="1">
    <location>
        <begin position="507"/>
        <end position="516"/>
    </location>
</feature>
<feature type="region of interest" description="Disordered" evidence="1">
    <location>
        <begin position="418"/>
        <end position="519"/>
    </location>
</feature>
<feature type="region of interest" description="Disordered" evidence="1">
    <location>
        <begin position="1303"/>
        <end position="1346"/>
    </location>
</feature>
<proteinExistence type="predicted"/>
<sequence length="2796" mass="298948">MGSFFRLQTLFSLKDSDDLPAEISGAVTLVRCCTTVHYDVFCVAFSTNWLVVDHYERVGLGGGDEKERRTFHTRLFFHLPEKSAVPVALDIAEEGDRLLFATISNELFLLDLAGAFDAFLHTPPSAHTLHRDQGGLGGCPGKRKGGEWKRPDLTGVLSASTGFAPWLVHIDAPSLSRDPTGVSSCVWWTPADFSEGSPHAAALLESSAMRLRGVEMVGGQREGYRSSGFGILGTLDGLLLVVDMDESKETASLRLQRGVVGLSLCAEKSANKLWLVIETTGTAIVSEEGGGDSDAKTLLLLLSAGVGSAGVSLQQARVSWVEGGAVATAVDGGGRFLGTPPFEPRPLFLSTDGGGTGGEGKGEGEEQEVVGGRGGRRQATAPQRKLRLMTVSVQQGRAQGGGSCPALASLLSETIHQTEDLPLPPPLPPCPVNDKEKKGQKGPSADIRRTASGVGDQKAATLKAHPLATSPDIPSHLPETRPRPLIPTPMSEEDTERKSNGETLRESSQTAASTSSRAVGFSAPAAPSFLGLTSVTAPTSSPSLFLSLLLFLPSLPELALARVLASLPLSDNRNATLGGPPSRSLSTLSNAGALQSATELKVTSLRGSWLMVTSLEKPKTQKKPESKKGDTEKVKNKSGEGQMASVLRLFTARPSFCSPSRPSPPAPPPPSSAAGPRPRGLLGGSFAQRSQDLLSCEEEEEEEDNTEAEEGEEGPSGITGRGGEGSNFLLQELELPIPHGGNLRVIGHAPVATAGLFLTPPQPSNSPSFFKEKTKSPPCQQEDEEDNEEAKIRKERRSIRLPAEGRQREREREHRGDLGGGERERDKLVSGSLSTFALLWTSDSLFGLTACPRDLKEGAERAALLSASARVASECAEGLDSPSVGLSSSFAPSPVPLLGDDRGFGASGSPSAIGVLRGEGTEQGVQPAADSRNPLFASEKGEEKEGRGQVVGTGVGGNLGRLGGQWKFLQSEEETEKEKETGKEGGIKKKGGQLPVLEMQRELPLLCWALEADFDSVLLSAALRFLRTGRCPARLRPSLEENLAAAGVGGDSAEDPGSRGGSRGGSSYLHSRLLRTGGNQRAKGKGDANTAAPVDEFLVRRAAIEMLAAVSPPSLPLSRLLQMLCVPRPPSFPLLLPFRQGAARTAPPQRFRGLPPLPIALAHPLFAPTLLSALTCRWKDREDVSAPVRLWYLQTLTLLLSCARGLELAICMVETAAAPKEAEAEENPPSVLTPPPATGGVQLGSPSQTGQTSSCLVEETEEAAAEKGEKSTIEPKEGHIIEGTVECLPREIVTSENPVITTAEAPDASQLPEAPVESDSAGAPAEPLMSVQPKAEKKKKLFDDSDEDDANEWESLFAASKAKEKAKAAAATPHHLMGHAKQTVVSVPNPPPPSSLFGPESTPPTRISHSLLPSSQTQASLFSPTIPSQPPKNVLPLRPSLFEEEEEPDRGALDANKSSATLQRPLSSPPKPPLSPTAAGRTKAPSPLVHKERRQSLFGETPPLPLAHPLPTASSRPLSRRSATRSATAKEKAKAAAATPHHLMGHAKQTVVSVPNPPPPSSLFGPESTPPTRISHSLLPSSQTQASLFSPTIPSQPPKNVLPLRPSLFEEEEEPDRGALDANKSSATLQRPLSSPPKPPLSPTAAGRTKAPSPLVHKERRQSLFGETPPLPLAHPLPTASSRPLSRRSATRSATVSVSRDRRKKKASADSSSSLSGSSSNEEEAGETAPRGGEGEDPLTESLPPPLGPFDVASVLPQFSPPLLPLSFLRWCCDTGLKAYYWDADLSVSGAREGGAGSDDSPDERAWRSRVASSGKETGRRRGLNRLGDLVAWVDEEWVVWRQQQMSSESDRKRKGLPGVSSKDGSVPVSQREVNEYVEELRVSWRECSEALERMRSIATAAKKRRRTKGRHGNRAGNGLPPFAALTGVKMFGDENVSGEGREKKGRGKGRGKRKTEVHEGDEESSECRASGSGSSRRVLFIHSPTPSESNTEKSREQKAAASSSVSPSASADRSGVSVSLSPPAGSKFRVRKTRHRKARGARHSPSPRVRLLGGSESAHTSDDGKREKEAASEESADRESGSESDRLGLHAHSSSTDSEDVGGTEEVEEKSEEAGEGKEKEEKEEDQREASFACPPLRVFHDCVTLSSSLLTRLLPQSPRTNTQTSPVEKLPASNLEGQHSDSPIASRLAVLLAAQPCVSVLLGLDVSASGKGDMHKRSADKPGGAQHLPPKFPSLKDSLRAACRLAVLLLAGFSLEELSHSSNPGGQSREGVGGRSPLSAGLVSLDGGSRTSKEQEGEEEGKGNMGRENVYQDEREIGCLLLLQLFWSALTRFNMNLLPLPPHGHTSAHLPFPFRVGREEEEEGIVEGSGDTFGKGAGGDEEFEPPHERVGTGGQISVSLHGLSEESEGRVASLMDTFGECLDTNRSLESGSGHGGSMSEGSLAFQVFSVAWGAVRELEKKGFGGPSSQTEETPGCAAGWAGDQIGFGSTTRPRMFFFWHEIRVCLLVLFLRSLRLVSVFSARGKELGVSVCAGMKLRRQTDGEGRNDWNLNIKLPSASLGCLSPASQPVDEFSWKGRENGGEIQERKRHRIGDTIGRLERMDREMKLALRLFEKSVENSRKKESAPTRQAGKDAGDRPKNDWKGRYRETSVGFHRGRAIEEEETDTDVYSDLTSSIACRFERLLTACQVEAGGSKVSDNSKEEGSNLWKKLICASPLPVHLPHLETKGKYTDRDLVVSSADRERERSGFHQQKETSPLLHAVFSEAVRAYPRISLDLPWSPRFRLSLGPCSRK</sequence>
<feature type="compositionally biased region" description="Acidic residues" evidence="1">
    <location>
        <begin position="2098"/>
        <end position="2112"/>
    </location>
</feature>
<feature type="compositionally biased region" description="Low complexity" evidence="1">
    <location>
        <begin position="1968"/>
        <end position="1978"/>
    </location>
</feature>
<feature type="compositionally biased region" description="Polar residues" evidence="1">
    <location>
        <begin position="1403"/>
        <end position="1426"/>
    </location>
</feature>
<feature type="region of interest" description="Disordered" evidence="1">
    <location>
        <begin position="2260"/>
        <end position="2311"/>
    </location>
</feature>
<feature type="region of interest" description="Disordered" evidence="1">
    <location>
        <begin position="615"/>
        <end position="733"/>
    </location>
</feature>
<feature type="compositionally biased region" description="Pro residues" evidence="1">
    <location>
        <begin position="422"/>
        <end position="431"/>
    </location>
</feature>
<dbReference type="VEuPathDB" id="CryptoDB:Cvel_13002"/>
<feature type="region of interest" description="Disordered" evidence="1">
    <location>
        <begin position="352"/>
        <end position="381"/>
    </location>
</feature>
<feature type="region of interest" description="Disordered" evidence="1">
    <location>
        <begin position="1221"/>
        <end position="1272"/>
    </location>
</feature>
<feature type="region of interest" description="Disordered" evidence="1">
    <location>
        <begin position="2156"/>
        <end position="2182"/>
    </location>
</feature>
<feature type="compositionally biased region" description="Pro residues" evidence="1">
    <location>
        <begin position="661"/>
        <end position="671"/>
    </location>
</feature>
<feature type="compositionally biased region" description="Basic and acidic residues" evidence="1">
    <location>
        <begin position="495"/>
        <end position="505"/>
    </location>
</feature>
<feature type="compositionally biased region" description="Acidic residues" evidence="1">
    <location>
        <begin position="695"/>
        <end position="713"/>
    </location>
</feature>
<gene>
    <name evidence="2" type="ORF">Cvel_13002</name>
</gene>
<evidence type="ECO:0000256" key="1">
    <source>
        <dbReference type="SAM" id="MobiDB-lite"/>
    </source>
</evidence>
<name>A0A0G4ICE8_9ALVE</name>
<feature type="region of interest" description="Disordered" evidence="1">
    <location>
        <begin position="1900"/>
        <end position="2131"/>
    </location>
</feature>
<feature type="region of interest" description="Disordered" evidence="1">
    <location>
        <begin position="1383"/>
        <end position="1747"/>
    </location>
</feature>
<feature type="compositionally biased region" description="Polar residues" evidence="1">
    <location>
        <begin position="1244"/>
        <end position="1255"/>
    </location>
</feature>
<reference evidence="2" key="1">
    <citation type="submission" date="2014-11" db="EMBL/GenBank/DDBJ databases">
        <authorList>
            <person name="Otto D Thomas"/>
            <person name="Naeem Raeece"/>
        </authorList>
    </citation>
    <scope>NUCLEOTIDE SEQUENCE</scope>
</reference>
<feature type="region of interest" description="Disordered" evidence="1">
    <location>
        <begin position="1791"/>
        <end position="1820"/>
    </location>
</feature>
<organism evidence="2">
    <name type="scientific">Chromera velia CCMP2878</name>
    <dbReference type="NCBI Taxonomy" id="1169474"/>
    <lineage>
        <taxon>Eukaryota</taxon>
        <taxon>Sar</taxon>
        <taxon>Alveolata</taxon>
        <taxon>Colpodellida</taxon>
        <taxon>Chromeraceae</taxon>
        <taxon>Chromera</taxon>
    </lineage>
</organism>
<accession>A0A0G4ICE8</accession>
<feature type="compositionally biased region" description="Basic and acidic residues" evidence="1">
    <location>
        <begin position="2060"/>
        <end position="2089"/>
    </location>
</feature>
<feature type="region of interest" description="Disordered" evidence="1">
    <location>
        <begin position="2212"/>
        <end position="2234"/>
    </location>
</feature>
<feature type="region of interest" description="Disordered" evidence="1">
    <location>
        <begin position="921"/>
        <end position="954"/>
    </location>
</feature>